<proteinExistence type="predicted"/>
<reference evidence="2 3" key="2">
    <citation type="submission" date="2018-11" db="EMBL/GenBank/DDBJ databases">
        <authorList>
            <consortium name="Pathogen Informatics"/>
        </authorList>
    </citation>
    <scope>NUCLEOTIDE SEQUENCE [LARGE SCALE GENOMIC DNA]</scope>
</reference>
<dbReference type="EMBL" id="UZAE01003593">
    <property type="protein sequence ID" value="VDO00617.1"/>
    <property type="molecule type" value="Genomic_DNA"/>
</dbReference>
<sequence>MQTLNSSGSNQKSEEPMGSEEGFGSHVPSHPYMRYRPHSSRILNHQGSAATTIRCDDSDLIINNSVVRIPTIDRLEAATQSAVSFESTQSNKPHISARDCLDVEPVQRAVSEPPSTFPTAVRQG</sequence>
<dbReference type="WBParaSite" id="HNAJ_0000475901-mRNA-1">
    <property type="protein sequence ID" value="HNAJ_0000475901-mRNA-1"/>
    <property type="gene ID" value="HNAJ_0000475901"/>
</dbReference>
<dbReference type="AlphaFoldDB" id="A0A0R3TCH0"/>
<protein>
    <submittedName>
        <fullName evidence="2 4">Uncharacterized protein</fullName>
    </submittedName>
</protein>
<name>A0A0R3TCH0_RODNA</name>
<evidence type="ECO:0000313" key="3">
    <source>
        <dbReference type="Proteomes" id="UP000278807"/>
    </source>
</evidence>
<gene>
    <name evidence="2" type="ORF">HNAJ_LOCUS4757</name>
</gene>
<dbReference type="STRING" id="102285.A0A0R3TCH0"/>
<evidence type="ECO:0000313" key="2">
    <source>
        <dbReference type="EMBL" id="VDO00617.1"/>
    </source>
</evidence>
<reference evidence="4" key="1">
    <citation type="submission" date="2017-02" db="UniProtKB">
        <authorList>
            <consortium name="WormBaseParasite"/>
        </authorList>
    </citation>
    <scope>IDENTIFICATION</scope>
</reference>
<accession>A0A0R3TCH0</accession>
<dbReference type="OrthoDB" id="10408351at2759"/>
<keyword evidence="3" id="KW-1185">Reference proteome</keyword>
<evidence type="ECO:0000256" key="1">
    <source>
        <dbReference type="SAM" id="MobiDB-lite"/>
    </source>
</evidence>
<organism evidence="4">
    <name type="scientific">Rodentolepis nana</name>
    <name type="common">Dwarf tapeworm</name>
    <name type="synonym">Hymenolepis nana</name>
    <dbReference type="NCBI Taxonomy" id="102285"/>
    <lineage>
        <taxon>Eukaryota</taxon>
        <taxon>Metazoa</taxon>
        <taxon>Spiralia</taxon>
        <taxon>Lophotrochozoa</taxon>
        <taxon>Platyhelminthes</taxon>
        <taxon>Cestoda</taxon>
        <taxon>Eucestoda</taxon>
        <taxon>Cyclophyllidea</taxon>
        <taxon>Hymenolepididae</taxon>
        <taxon>Rodentolepis</taxon>
    </lineage>
</organism>
<evidence type="ECO:0000313" key="4">
    <source>
        <dbReference type="WBParaSite" id="HNAJ_0000475901-mRNA-1"/>
    </source>
</evidence>
<dbReference type="Proteomes" id="UP000278807">
    <property type="component" value="Unassembled WGS sequence"/>
</dbReference>
<feature type="compositionally biased region" description="Polar residues" evidence="1">
    <location>
        <begin position="1"/>
        <end position="11"/>
    </location>
</feature>
<feature type="region of interest" description="Disordered" evidence="1">
    <location>
        <begin position="1"/>
        <end position="35"/>
    </location>
</feature>